<proteinExistence type="predicted"/>
<reference evidence="5" key="1">
    <citation type="submission" date="2015-11" db="EMBL/GenBank/DDBJ databases">
        <title>De novo transcriptome assembly of four potential Pierce s Disease insect vectors from Arizona vineyards.</title>
        <authorList>
            <person name="Tassone E.E."/>
        </authorList>
    </citation>
    <scope>NUCLEOTIDE SEQUENCE</scope>
</reference>
<keyword evidence="2 3" id="KW-0802">TPR repeat</keyword>
<dbReference type="Gene3D" id="2.40.50.550">
    <property type="match status" value="1"/>
</dbReference>
<dbReference type="SUPFAM" id="SSF48452">
    <property type="entry name" value="TPR-like"/>
    <property type="match status" value="1"/>
</dbReference>
<dbReference type="Pfam" id="PF16669">
    <property type="entry name" value="TTC5_OB"/>
    <property type="match status" value="1"/>
</dbReference>
<accession>A0A1B6KVA8</accession>
<feature type="domain" description="Tetratricopeptide repeat protein 5 OB fold" evidence="4">
    <location>
        <begin position="329"/>
        <end position="440"/>
    </location>
</feature>
<feature type="repeat" description="TPR" evidence="3">
    <location>
        <begin position="114"/>
        <end position="147"/>
    </location>
</feature>
<evidence type="ECO:0000313" key="5">
    <source>
        <dbReference type="EMBL" id="JAT15331.1"/>
    </source>
</evidence>
<keyword evidence="1" id="KW-0677">Repeat</keyword>
<dbReference type="InterPro" id="IPR032076">
    <property type="entry name" value="TTC5_OB"/>
</dbReference>
<evidence type="ECO:0000256" key="1">
    <source>
        <dbReference type="ARBA" id="ARBA00022737"/>
    </source>
</evidence>
<evidence type="ECO:0000259" key="4">
    <source>
        <dbReference type="Pfam" id="PF16669"/>
    </source>
</evidence>
<organism evidence="5">
    <name type="scientific">Graphocephala atropunctata</name>
    <dbReference type="NCBI Taxonomy" id="36148"/>
    <lineage>
        <taxon>Eukaryota</taxon>
        <taxon>Metazoa</taxon>
        <taxon>Ecdysozoa</taxon>
        <taxon>Arthropoda</taxon>
        <taxon>Hexapoda</taxon>
        <taxon>Insecta</taxon>
        <taxon>Pterygota</taxon>
        <taxon>Neoptera</taxon>
        <taxon>Paraneoptera</taxon>
        <taxon>Hemiptera</taxon>
        <taxon>Auchenorrhyncha</taxon>
        <taxon>Membracoidea</taxon>
        <taxon>Cicadellidae</taxon>
        <taxon>Cicadellinae</taxon>
        <taxon>Cicadellini</taxon>
        <taxon>Graphocephala</taxon>
    </lineage>
</organism>
<protein>
    <recommendedName>
        <fullName evidence="4">Tetratricopeptide repeat protein 5 OB fold domain-containing protein</fullName>
    </recommendedName>
</protein>
<gene>
    <name evidence="5" type="ORF">g.8663</name>
</gene>
<dbReference type="InterPro" id="IPR019734">
    <property type="entry name" value="TPR_rpt"/>
</dbReference>
<dbReference type="InterPro" id="IPR038645">
    <property type="entry name" value="TTC5_OB_sf"/>
</dbReference>
<dbReference type="InterPro" id="IPR011990">
    <property type="entry name" value="TPR-like_helical_dom_sf"/>
</dbReference>
<dbReference type="PANTHER" id="PTHR44943:SF4">
    <property type="entry name" value="TPR REPEAT-CONTAINING PROTEIN MJ0798"/>
    <property type="match status" value="1"/>
</dbReference>
<evidence type="ECO:0000256" key="3">
    <source>
        <dbReference type="PROSITE-ProRule" id="PRU00339"/>
    </source>
</evidence>
<dbReference type="AlphaFoldDB" id="A0A1B6KVA8"/>
<dbReference type="EMBL" id="GEBQ01024646">
    <property type="protein sequence ID" value="JAT15331.1"/>
    <property type="molecule type" value="Transcribed_RNA"/>
</dbReference>
<dbReference type="PROSITE" id="PS50005">
    <property type="entry name" value="TPR"/>
    <property type="match status" value="1"/>
</dbReference>
<dbReference type="Pfam" id="PF13181">
    <property type="entry name" value="TPR_8"/>
    <property type="match status" value="1"/>
</dbReference>
<dbReference type="SMART" id="SM00028">
    <property type="entry name" value="TPR"/>
    <property type="match status" value="3"/>
</dbReference>
<dbReference type="PANTHER" id="PTHR44943">
    <property type="entry name" value="CELLULOSE SYNTHASE OPERON PROTEIN C"/>
    <property type="match status" value="1"/>
</dbReference>
<dbReference type="Gene3D" id="1.25.40.10">
    <property type="entry name" value="Tetratricopeptide repeat domain"/>
    <property type="match status" value="1"/>
</dbReference>
<dbReference type="InterPro" id="IPR051685">
    <property type="entry name" value="Ycf3/AcsC/BcsC/TPR_MFPF"/>
</dbReference>
<evidence type="ECO:0000256" key="2">
    <source>
        <dbReference type="ARBA" id="ARBA00022803"/>
    </source>
</evidence>
<name>A0A1B6KVA8_9HEMI</name>
<sequence>MDNQELKEEGKGGSIPFHEDLCVLENGVKTLYEFRDHYFEHHAIGEAVLKDQRVQEKLQEIIKLFQNFNCSKMRPEGRARYHYLLGRAHDVLPSHSPEAETALAKAVKLDPQLVEAWNQLGETYWKRDNVKEARNCFQGALNKKKNMVSLRNLSILVRQEQAATHEERVKNVEEGLELARQAVEMEASDPESWMVLGNAYLATFFSVQQNPRTLKLAMAAYKRAEADALGKNNPDLHYNKAVALKFEEEYLSALEEFARACELNPSWDTPASQQQQLLQYLDSTVDLVQSRGRLKAKKLQTFLQSIEPKQLGPYEGGQYTAPNSQSVKLRLQPLSSLQSGVNCELVVLGKVICSVRNDDYVPFTFCLMDRDKGVCAVTVYNMASGKGVIIGDSVAIPEPFVTQVSFTYNSKKYCFTSIRVDNPLVLVVNCKKVGRDKLAGTQLSTFHMPH</sequence>